<dbReference type="InterPro" id="IPR051291">
    <property type="entry name" value="CIMAP"/>
</dbReference>
<sequence>MYDRQKRIFTFQKKGGTDRRVGPGSYSPSDICCQRFEIGYAPFDSLGERKFTFTFPDADKFPAPCDYKPELLTPRIKGCSTLRNESPRFPAFKSFGPGPDAYAVTSEWAGKKPGPCGLLAPQAILRQILGEGDLAKKCSNYDRVAFVRFRDVPSIPSGNFVHGYEEGPDGRLRPQKGPYRDLTIGPAYYGPTNIPTFTKYRGCAWSKHTSKRPPLCSFAHQVGPDQYDPYGDPWEKLAVTARERNNIQNLHILNVPRFIEKVYQQTKKENLPGPNAYKIPDDPYKSCKRIGHNAAPFNAEEQRFKDSQFKVPAPNTYLVKVGSLKLQPIGRNDKRPFDSTANRFRRKQTDAPAPNRYKPLDGFLDELERKPTWRPDGGKLIGFGSSVVRNAGRQRTLSEGETVPGPAHYNPEQFEELSTMHKVAPTIAGRGREKSSPRPVAPAPGTYDVAASYEASQTKHRPATPMTAEGRERQGAFLVSAERFGKRSCLGPREPDLPGPSDYCVPSTLNEKSGKFVFQSERFPEKKIESTPGPADYKLSTAVESSLRLDTFNVTYPGKVNVAPMALRRP</sequence>
<comment type="caution">
    <text evidence="1">The sequence shown here is derived from an EMBL/GenBank/DDBJ whole genome shotgun (WGS) entry which is preliminary data.</text>
</comment>
<dbReference type="Pfam" id="PF07004">
    <property type="entry name" value="SHIPPO-rpt"/>
    <property type="match status" value="1"/>
</dbReference>
<gene>
    <name evidence="1" type="ORF">CDAUBV1_LOCUS15062</name>
</gene>
<evidence type="ECO:0000313" key="2">
    <source>
        <dbReference type="Proteomes" id="UP001497525"/>
    </source>
</evidence>
<dbReference type="Proteomes" id="UP001497525">
    <property type="component" value="Unassembled WGS sequence"/>
</dbReference>
<dbReference type="EMBL" id="CAXLJL010000667">
    <property type="protein sequence ID" value="CAL5139866.1"/>
    <property type="molecule type" value="Genomic_DNA"/>
</dbReference>
<reference evidence="1" key="1">
    <citation type="submission" date="2024-06" db="EMBL/GenBank/DDBJ databases">
        <authorList>
            <person name="Liu X."/>
            <person name="Lenzi L."/>
            <person name="Haldenby T S."/>
            <person name="Uol C."/>
        </authorList>
    </citation>
    <scope>NUCLEOTIDE SEQUENCE</scope>
</reference>
<protein>
    <recommendedName>
        <fullName evidence="3">Sperm-tail PG-rich repeat-containing protein 2</fullName>
    </recommendedName>
</protein>
<organism evidence="1 2">
    <name type="scientific">Calicophoron daubneyi</name>
    <name type="common">Rumen fluke</name>
    <name type="synonym">Paramphistomum daubneyi</name>
    <dbReference type="NCBI Taxonomy" id="300641"/>
    <lineage>
        <taxon>Eukaryota</taxon>
        <taxon>Metazoa</taxon>
        <taxon>Spiralia</taxon>
        <taxon>Lophotrochozoa</taxon>
        <taxon>Platyhelminthes</taxon>
        <taxon>Trematoda</taxon>
        <taxon>Digenea</taxon>
        <taxon>Plagiorchiida</taxon>
        <taxon>Pronocephalata</taxon>
        <taxon>Paramphistomoidea</taxon>
        <taxon>Paramphistomidae</taxon>
        <taxon>Calicophoron</taxon>
    </lineage>
</organism>
<evidence type="ECO:0008006" key="3">
    <source>
        <dbReference type="Google" id="ProtNLM"/>
    </source>
</evidence>
<dbReference type="InterPro" id="IPR010736">
    <property type="entry name" value="SHIPPO-rpt"/>
</dbReference>
<name>A0AAV2TSM7_CALDB</name>
<dbReference type="AlphaFoldDB" id="A0AAV2TSM7"/>
<accession>A0AAV2TSM7</accession>
<evidence type="ECO:0000313" key="1">
    <source>
        <dbReference type="EMBL" id="CAL5139866.1"/>
    </source>
</evidence>
<dbReference type="PANTHER" id="PTHR21580">
    <property type="entry name" value="SHIPPO-1-RELATED"/>
    <property type="match status" value="1"/>
</dbReference>
<proteinExistence type="predicted"/>